<dbReference type="AlphaFoldDB" id="A0AAW0Z6F0"/>
<comment type="caution">
    <text evidence="2">The sequence shown here is derived from an EMBL/GenBank/DDBJ whole genome shotgun (WGS) entry which is preliminary data.</text>
</comment>
<protein>
    <submittedName>
        <fullName evidence="2">Uncharacterized protein</fullName>
    </submittedName>
</protein>
<name>A0AAW0Z6F0_9TREE</name>
<gene>
    <name evidence="2" type="ORF">IAR55_000326</name>
</gene>
<feature type="region of interest" description="Disordered" evidence="1">
    <location>
        <begin position="1"/>
        <end position="54"/>
    </location>
</feature>
<organism evidence="2 3">
    <name type="scientific">Kwoniella newhampshirensis</name>
    <dbReference type="NCBI Taxonomy" id="1651941"/>
    <lineage>
        <taxon>Eukaryota</taxon>
        <taxon>Fungi</taxon>
        <taxon>Dikarya</taxon>
        <taxon>Basidiomycota</taxon>
        <taxon>Agaricomycotina</taxon>
        <taxon>Tremellomycetes</taxon>
        <taxon>Tremellales</taxon>
        <taxon>Cryptococcaceae</taxon>
        <taxon>Kwoniella</taxon>
    </lineage>
</organism>
<dbReference type="EMBL" id="JBCAWK010000001">
    <property type="protein sequence ID" value="KAK8869758.1"/>
    <property type="molecule type" value="Genomic_DNA"/>
</dbReference>
<keyword evidence="3" id="KW-1185">Reference proteome</keyword>
<feature type="region of interest" description="Disordered" evidence="1">
    <location>
        <begin position="439"/>
        <end position="465"/>
    </location>
</feature>
<feature type="compositionally biased region" description="Basic and acidic residues" evidence="1">
    <location>
        <begin position="140"/>
        <end position="154"/>
    </location>
</feature>
<accession>A0AAW0Z6F0</accession>
<proteinExistence type="predicted"/>
<dbReference type="GeneID" id="92177586"/>
<feature type="compositionally biased region" description="Polar residues" evidence="1">
    <location>
        <begin position="1"/>
        <end position="20"/>
    </location>
</feature>
<evidence type="ECO:0000313" key="3">
    <source>
        <dbReference type="Proteomes" id="UP001388673"/>
    </source>
</evidence>
<feature type="region of interest" description="Disordered" evidence="1">
    <location>
        <begin position="140"/>
        <end position="231"/>
    </location>
</feature>
<feature type="region of interest" description="Disordered" evidence="1">
    <location>
        <begin position="107"/>
        <end position="128"/>
    </location>
</feature>
<evidence type="ECO:0000256" key="1">
    <source>
        <dbReference type="SAM" id="MobiDB-lite"/>
    </source>
</evidence>
<evidence type="ECO:0000313" key="2">
    <source>
        <dbReference type="EMBL" id="KAK8869758.1"/>
    </source>
</evidence>
<dbReference type="Proteomes" id="UP001388673">
    <property type="component" value="Unassembled WGS sequence"/>
</dbReference>
<dbReference type="RefSeq" id="XP_066806004.1">
    <property type="nucleotide sequence ID" value="XM_066943462.1"/>
</dbReference>
<sequence>MTILQPSAPNRSSPSFTSKAQGALASGQISSFDKPKSDPSGPELDPDPVLQSKGQYIIGHTVDANRAAALSLKTMLSHDEDVKEQGEIDLPRADSYQLNDFQSHKGMMTESEEGSESRKQSKSPVQRVDDIYVRAFHREYSQPRCEKRPQRERGGLILPPDDAEAGRSNIHSSNSPFPLSDLTPDGDLLSGIPLKEESSSTPSNHFLASRVDKSKSHRGPPQRLRLQGLEKGRSRNGYGKCLQGGQGLGIGVIGGPQPQEGEVLTTTVATEAGCDIPMMRGNWSEIRAMDENQTHALALHQVSLDPDLPPLAIEHPARVWNSMIHSLDPDLQPIIKWDYEKMSPEAEGGETLWLAHLTLILPPTHPTISEHPLFRTLPKNRYKREYVSALEAIGGVKKWTGSRKKLKADAQNTTLVKCVSEDALAWIYAPHGLSVVPASDDEEEDNLTHSAGMGEATNPRTPAQPELQQPLPMHVLRDTSMSNRLQGQINRPGVDQQDPPASMVQVNGTHITAVDITNEIQIDEENLASPTPSSGHPPIFTPPDTLPRFEAVLNRTLGPGGLNLTDPAVFTTTRKPATAGHGCTLTVGTSADFKIYEEGDLHSSPEEACNAVCQRAFDLNVEGFMEWLREMLTAPLPENVVMIAGQPFPEQAADHNPSQISTHAVTQRSIAKGTIDWQAQLAAFCKESGLQAPRCTQKVERLPSGKPMFVGQVTIEDDVFCLPVQHPTIMEARQDVARRVLIDHFGQTPK</sequence>
<reference evidence="2 3" key="1">
    <citation type="journal article" date="2024" name="bioRxiv">
        <title>Comparative genomics of Cryptococcus and Kwoniella reveals pathogenesis evolution and contrasting karyotype dynamics via intercentromeric recombination or chromosome fusion.</title>
        <authorList>
            <person name="Coelho M.A."/>
            <person name="David-Palma M."/>
            <person name="Shea T."/>
            <person name="Bowers K."/>
            <person name="McGinley-Smith S."/>
            <person name="Mohammad A.W."/>
            <person name="Gnirke A."/>
            <person name="Yurkov A.M."/>
            <person name="Nowrousian M."/>
            <person name="Sun S."/>
            <person name="Cuomo C.A."/>
            <person name="Heitman J."/>
        </authorList>
    </citation>
    <scope>NUCLEOTIDE SEQUENCE [LARGE SCALE GENOMIC DNA]</scope>
    <source>
        <strain evidence="2 3">CBS 13917</strain>
    </source>
</reference>
<dbReference type="KEGG" id="kne:92177586"/>